<sequence>MGNQLQLLHRRRKIRVNGFVIDARHITLAKWIFQTYPETTDNVKVQNQDLRNTYMNLLCETIAILYHTPLGYLTEAELSKVSKDSYDLTQAGFKLEWLQSKLDKVSLEKKTSEERIVELKLEVKKLVMTVTDLNCERKREKKKLKKQPTWIHAG</sequence>
<evidence type="ECO:0000256" key="1">
    <source>
        <dbReference type="SAM" id="Coils"/>
    </source>
</evidence>
<reference evidence="2 3" key="1">
    <citation type="submission" date="2020-12" db="EMBL/GenBank/DDBJ databases">
        <title>Concerted genomic and epigenomic changes stabilize Arabidopsis allopolyploids.</title>
        <authorList>
            <person name="Chen Z."/>
        </authorList>
    </citation>
    <scope>NUCLEOTIDE SEQUENCE [LARGE SCALE GENOMIC DNA]</scope>
    <source>
        <strain evidence="2">Allo738</strain>
        <tissue evidence="2">Leaf</tissue>
    </source>
</reference>
<feature type="coiled-coil region" evidence="1">
    <location>
        <begin position="95"/>
        <end position="122"/>
    </location>
</feature>
<keyword evidence="1" id="KW-0175">Coiled coil</keyword>
<comment type="caution">
    <text evidence="2">The sequence shown here is derived from an EMBL/GenBank/DDBJ whole genome shotgun (WGS) entry which is preliminary data.</text>
</comment>
<dbReference type="AlphaFoldDB" id="A0A8T1YTA6"/>
<proteinExistence type="predicted"/>
<gene>
    <name evidence="2" type="ORF">ISN45_Aa06g002640</name>
</gene>
<protein>
    <recommendedName>
        <fullName evidence="4">MATH domain-containing protein</fullName>
    </recommendedName>
</protein>
<evidence type="ECO:0000313" key="3">
    <source>
        <dbReference type="Proteomes" id="UP000694240"/>
    </source>
</evidence>
<keyword evidence="3" id="KW-1185">Reference proteome</keyword>
<name>A0A8T1YTA6_9BRAS</name>
<dbReference type="PANTHER" id="PTHR46236:SF27">
    <property type="entry name" value="MATH DOMAIN-CONTAINING PROTEIN"/>
    <property type="match status" value="1"/>
</dbReference>
<dbReference type="InterPro" id="IPR050804">
    <property type="entry name" value="MCC"/>
</dbReference>
<accession>A0A8T1YTA6</accession>
<organism evidence="2 3">
    <name type="scientific">Arabidopsis thaliana x Arabidopsis arenosa</name>
    <dbReference type="NCBI Taxonomy" id="1240361"/>
    <lineage>
        <taxon>Eukaryota</taxon>
        <taxon>Viridiplantae</taxon>
        <taxon>Streptophyta</taxon>
        <taxon>Embryophyta</taxon>
        <taxon>Tracheophyta</taxon>
        <taxon>Spermatophyta</taxon>
        <taxon>Magnoliopsida</taxon>
        <taxon>eudicotyledons</taxon>
        <taxon>Gunneridae</taxon>
        <taxon>Pentapetalae</taxon>
        <taxon>rosids</taxon>
        <taxon>malvids</taxon>
        <taxon>Brassicales</taxon>
        <taxon>Brassicaceae</taxon>
        <taxon>Camelineae</taxon>
        <taxon>Arabidopsis</taxon>
    </lineage>
</organism>
<dbReference type="EMBL" id="JAEFBK010000011">
    <property type="protein sequence ID" value="KAG7549366.1"/>
    <property type="molecule type" value="Genomic_DNA"/>
</dbReference>
<dbReference type="Proteomes" id="UP000694240">
    <property type="component" value="Chromosome 11"/>
</dbReference>
<evidence type="ECO:0008006" key="4">
    <source>
        <dbReference type="Google" id="ProtNLM"/>
    </source>
</evidence>
<evidence type="ECO:0000313" key="2">
    <source>
        <dbReference type="EMBL" id="KAG7549366.1"/>
    </source>
</evidence>
<dbReference type="PANTHER" id="PTHR46236">
    <property type="entry name" value="TRAF-LIKE SUPERFAMILY PROTEIN"/>
    <property type="match status" value="1"/>
</dbReference>